<keyword evidence="6" id="KW-1133">Transmembrane helix</keyword>
<evidence type="ECO:0000256" key="8">
    <source>
        <dbReference type="ARBA" id="ARBA00023136"/>
    </source>
</evidence>
<gene>
    <name evidence="12" type="ORF">DERYTH_LOCUS10873</name>
</gene>
<organism evidence="12 13">
    <name type="scientific">Dentiscutata erythropus</name>
    <dbReference type="NCBI Taxonomy" id="1348616"/>
    <lineage>
        <taxon>Eukaryota</taxon>
        <taxon>Fungi</taxon>
        <taxon>Fungi incertae sedis</taxon>
        <taxon>Mucoromycota</taxon>
        <taxon>Glomeromycotina</taxon>
        <taxon>Glomeromycetes</taxon>
        <taxon>Diversisporales</taxon>
        <taxon>Gigasporaceae</taxon>
        <taxon>Dentiscutata</taxon>
    </lineage>
</organism>
<dbReference type="GO" id="GO:0055085">
    <property type="term" value="P:transmembrane transport"/>
    <property type="evidence" value="ECO:0007669"/>
    <property type="project" value="InterPro"/>
</dbReference>
<evidence type="ECO:0000256" key="7">
    <source>
        <dbReference type="ARBA" id="ARBA00023128"/>
    </source>
</evidence>
<feature type="signal peptide" evidence="11">
    <location>
        <begin position="1"/>
        <end position="18"/>
    </location>
</feature>
<dbReference type="OrthoDB" id="448427at2759"/>
<dbReference type="PANTHER" id="PTHR45618">
    <property type="entry name" value="MITOCHONDRIAL DICARBOXYLATE CARRIER-RELATED"/>
    <property type="match status" value="1"/>
</dbReference>
<dbReference type="GO" id="GO:0031966">
    <property type="term" value="C:mitochondrial membrane"/>
    <property type="evidence" value="ECO:0007669"/>
    <property type="project" value="UniProtKB-SubCell"/>
</dbReference>
<dbReference type="EMBL" id="CAJVPY010006513">
    <property type="protein sequence ID" value="CAG8664155.1"/>
    <property type="molecule type" value="Genomic_DNA"/>
</dbReference>
<keyword evidence="7" id="KW-0496">Mitochondrion</keyword>
<dbReference type="PRINTS" id="PR00784">
    <property type="entry name" value="MTUNCOUPLING"/>
</dbReference>
<evidence type="ECO:0000256" key="5">
    <source>
        <dbReference type="ARBA" id="ARBA00022737"/>
    </source>
</evidence>
<feature type="repeat" description="Solcar" evidence="9">
    <location>
        <begin position="92"/>
        <end position="179"/>
    </location>
</feature>
<evidence type="ECO:0000256" key="2">
    <source>
        <dbReference type="ARBA" id="ARBA00006375"/>
    </source>
</evidence>
<sequence length="289" mass="32206">MFIRFGAAACFACLVSHPLDLTKVRMQTTTGINKGALRTAIDIIKNEKFPGIYNGLSASILRQATYSTMRFGAYDKLKLLLSKNGENLSFVKKVICAAVSGCIGGAVGNPADLVMVRMQNDAKLPLELQRNYKNAFHGLYQIIKTEGLKGLTRGMGPNVNRAIFMNSSQVVSYEQFKQFFLETRLFRDDVVIHFLSSFSAGFVATTICSPVDVIKTRIMNSTGTKQGFMIMFASIIRNEGPQALFKGWVPAFVRLTPHTVVTFMVLEQIKNFYDRRIELRIKATTNTAN</sequence>
<keyword evidence="11" id="KW-0732">Signal</keyword>
<evidence type="ECO:0000313" key="12">
    <source>
        <dbReference type="EMBL" id="CAG8664155.1"/>
    </source>
</evidence>
<comment type="caution">
    <text evidence="12">The sequence shown here is derived from an EMBL/GenBank/DDBJ whole genome shotgun (WGS) entry which is preliminary data.</text>
</comment>
<feature type="repeat" description="Solcar" evidence="9">
    <location>
        <begin position="188"/>
        <end position="272"/>
    </location>
</feature>
<evidence type="ECO:0000256" key="3">
    <source>
        <dbReference type="ARBA" id="ARBA00022448"/>
    </source>
</evidence>
<evidence type="ECO:0000256" key="6">
    <source>
        <dbReference type="ARBA" id="ARBA00022989"/>
    </source>
</evidence>
<proteinExistence type="inferred from homology"/>
<reference evidence="12" key="1">
    <citation type="submission" date="2021-06" db="EMBL/GenBank/DDBJ databases">
        <authorList>
            <person name="Kallberg Y."/>
            <person name="Tangrot J."/>
            <person name="Rosling A."/>
        </authorList>
    </citation>
    <scope>NUCLEOTIDE SEQUENCE</scope>
    <source>
        <strain evidence="12">MA453B</strain>
    </source>
</reference>
<keyword evidence="13" id="KW-1185">Reference proteome</keyword>
<dbReference type="SUPFAM" id="SSF103506">
    <property type="entry name" value="Mitochondrial carrier"/>
    <property type="match status" value="1"/>
</dbReference>
<protein>
    <submittedName>
        <fullName evidence="12">1636_t:CDS:1</fullName>
    </submittedName>
</protein>
<dbReference type="PROSITE" id="PS50920">
    <property type="entry name" value="SOLCAR"/>
    <property type="match status" value="3"/>
</dbReference>
<evidence type="ECO:0000256" key="4">
    <source>
        <dbReference type="ARBA" id="ARBA00022692"/>
    </source>
</evidence>
<evidence type="ECO:0000256" key="9">
    <source>
        <dbReference type="PROSITE-ProRule" id="PRU00282"/>
    </source>
</evidence>
<dbReference type="InterPro" id="IPR018108">
    <property type="entry name" value="MCP_transmembrane"/>
</dbReference>
<accession>A0A9N9H842</accession>
<feature type="repeat" description="Solcar" evidence="9">
    <location>
        <begin position="1"/>
        <end position="80"/>
    </location>
</feature>
<evidence type="ECO:0000256" key="11">
    <source>
        <dbReference type="SAM" id="SignalP"/>
    </source>
</evidence>
<dbReference type="Gene3D" id="1.50.40.10">
    <property type="entry name" value="Mitochondrial carrier domain"/>
    <property type="match status" value="1"/>
</dbReference>
<feature type="chain" id="PRO_5040374408" evidence="11">
    <location>
        <begin position="19"/>
        <end position="289"/>
    </location>
</feature>
<comment type="subcellular location">
    <subcellularLocation>
        <location evidence="1">Mitochondrion membrane</location>
        <topology evidence="1">Multi-pass membrane protein</topology>
    </subcellularLocation>
</comment>
<keyword evidence="4 9" id="KW-0812">Transmembrane</keyword>
<dbReference type="InterPro" id="IPR023395">
    <property type="entry name" value="MCP_dom_sf"/>
</dbReference>
<name>A0A9N9H842_9GLOM</name>
<keyword evidence="3 10" id="KW-0813">Transport</keyword>
<dbReference type="InterPro" id="IPR050391">
    <property type="entry name" value="Mito_Metabolite_Transporter"/>
</dbReference>
<evidence type="ECO:0000313" key="13">
    <source>
        <dbReference type="Proteomes" id="UP000789405"/>
    </source>
</evidence>
<keyword evidence="5" id="KW-0677">Repeat</keyword>
<dbReference type="InterPro" id="IPR002067">
    <property type="entry name" value="MCP"/>
</dbReference>
<comment type="similarity">
    <text evidence="2 10">Belongs to the mitochondrial carrier (TC 2.A.29) family.</text>
</comment>
<evidence type="ECO:0000256" key="1">
    <source>
        <dbReference type="ARBA" id="ARBA00004225"/>
    </source>
</evidence>
<evidence type="ECO:0000256" key="10">
    <source>
        <dbReference type="RuleBase" id="RU000488"/>
    </source>
</evidence>
<dbReference type="Proteomes" id="UP000789405">
    <property type="component" value="Unassembled WGS sequence"/>
</dbReference>
<keyword evidence="8 9" id="KW-0472">Membrane</keyword>
<dbReference type="AlphaFoldDB" id="A0A9N9H842"/>
<dbReference type="Pfam" id="PF00153">
    <property type="entry name" value="Mito_carr"/>
    <property type="match status" value="3"/>
</dbReference>